<accession>A0A6M0SUH1</accession>
<dbReference type="AlphaFoldDB" id="A0A6M0SUH1"/>
<name>A0A6M0SUH1_CLOBO</name>
<proteinExistence type="predicted"/>
<keyword evidence="1" id="KW-0732">Signal</keyword>
<reference evidence="2 3" key="1">
    <citation type="submission" date="2019-02" db="EMBL/GenBank/DDBJ databases">
        <title>Genome sequencing of Clostridium botulinum clinical isolates.</title>
        <authorList>
            <person name="Brunt J."/>
            <person name="Van Vliet A.H.M."/>
            <person name="Stringer S.C."/>
            <person name="Grant K.A."/>
            <person name="Carter A.C."/>
            <person name="Peck M.W."/>
        </authorList>
    </citation>
    <scope>NUCLEOTIDE SEQUENCE [LARGE SCALE GENOMIC DNA]</scope>
    <source>
        <strain evidence="2 3">H113700579</strain>
    </source>
</reference>
<organism evidence="2 3">
    <name type="scientific">Clostridium botulinum</name>
    <dbReference type="NCBI Taxonomy" id="1491"/>
    <lineage>
        <taxon>Bacteria</taxon>
        <taxon>Bacillati</taxon>
        <taxon>Bacillota</taxon>
        <taxon>Clostridia</taxon>
        <taxon>Eubacteriales</taxon>
        <taxon>Clostridiaceae</taxon>
        <taxon>Clostridium</taxon>
    </lineage>
</organism>
<dbReference type="PROSITE" id="PS51257">
    <property type="entry name" value="PROKAR_LIPOPROTEIN"/>
    <property type="match status" value="1"/>
</dbReference>
<dbReference type="Proteomes" id="UP000472355">
    <property type="component" value="Unassembled WGS sequence"/>
</dbReference>
<dbReference type="EMBL" id="SGKU01000056">
    <property type="protein sequence ID" value="NFA44006.1"/>
    <property type="molecule type" value="Genomic_DNA"/>
</dbReference>
<sequence>MKKKIISALLCGLVVFSFIGCGSGNTKAQAKEPTKEELQLQKEKEKCDYILNSDKSYQELNDEEQGVNYLYMNKLIKGEVEYDLQYKERVETLKQQKQEIDDKRNAEKKAEMDALYSHVKVAENKETAIKEVESSIQNNLDSTKFAGKYKLNVFDTFVSIDFDSDIKLSDVSKGELTAITRNIYDYFSQAGLSRTETEVKMLSVYFKIEDKKFTSNWTLGGSPKDDWNK</sequence>
<gene>
    <name evidence="2" type="ORF">EXM65_15880</name>
</gene>
<evidence type="ECO:0000313" key="2">
    <source>
        <dbReference type="EMBL" id="NFA44006.1"/>
    </source>
</evidence>
<evidence type="ECO:0000256" key="1">
    <source>
        <dbReference type="SAM" id="SignalP"/>
    </source>
</evidence>
<protein>
    <recommendedName>
        <fullName evidence="4">Lipoprotein</fullName>
    </recommendedName>
</protein>
<comment type="caution">
    <text evidence="2">The sequence shown here is derived from an EMBL/GenBank/DDBJ whole genome shotgun (WGS) entry which is preliminary data.</text>
</comment>
<feature type="chain" id="PRO_5039677326" description="Lipoprotein" evidence="1">
    <location>
        <begin position="29"/>
        <end position="229"/>
    </location>
</feature>
<evidence type="ECO:0000313" key="3">
    <source>
        <dbReference type="Proteomes" id="UP000472355"/>
    </source>
</evidence>
<evidence type="ECO:0008006" key="4">
    <source>
        <dbReference type="Google" id="ProtNLM"/>
    </source>
</evidence>
<feature type="signal peptide" evidence="1">
    <location>
        <begin position="1"/>
        <end position="28"/>
    </location>
</feature>